<feature type="compositionally biased region" description="Basic and acidic residues" evidence="1">
    <location>
        <begin position="31"/>
        <end position="41"/>
    </location>
</feature>
<dbReference type="EMBL" id="CP042191">
    <property type="protein sequence ID" value="QDS72455.1"/>
    <property type="molecule type" value="Genomic_DNA"/>
</dbReference>
<evidence type="ECO:0000256" key="1">
    <source>
        <dbReference type="SAM" id="MobiDB-lite"/>
    </source>
</evidence>
<evidence type="ECO:0000313" key="2">
    <source>
        <dbReference type="EMBL" id="QDS72455.1"/>
    </source>
</evidence>
<proteinExistence type="predicted"/>
<feature type="region of interest" description="Disordered" evidence="1">
    <location>
        <begin position="1"/>
        <end position="54"/>
    </location>
</feature>
<accession>A0A517LA07</accession>
<dbReference type="AlphaFoldDB" id="A0A517LA07"/>
<name>A0A517LA07_9PEZI</name>
<feature type="compositionally biased region" description="Basic and acidic residues" evidence="1">
    <location>
        <begin position="1"/>
        <end position="23"/>
    </location>
</feature>
<protein>
    <submittedName>
        <fullName evidence="2">Uncharacterized protein</fullName>
    </submittedName>
</protein>
<organism evidence="2 3">
    <name type="scientific">Venturia effusa</name>
    <dbReference type="NCBI Taxonomy" id="50376"/>
    <lineage>
        <taxon>Eukaryota</taxon>
        <taxon>Fungi</taxon>
        <taxon>Dikarya</taxon>
        <taxon>Ascomycota</taxon>
        <taxon>Pezizomycotina</taxon>
        <taxon>Dothideomycetes</taxon>
        <taxon>Pleosporomycetidae</taxon>
        <taxon>Venturiales</taxon>
        <taxon>Venturiaceae</taxon>
        <taxon>Venturia</taxon>
    </lineage>
</organism>
<sequence length="191" mass="21273">MVSLVKIREEDGEEFHSGSRRESSPPLTGQKESRTSQKERPTSNWGPRGSAITRRSELVPTTALRWSNLDETEIVNALFSSSPLPSSPGNGWMVNTLRGGYGSEDEDVDSDCYDADRSEADLFHTELSRNTWMCMGKGTSKVVRKRDLESACARLSTPPRSTQPNPVSTVFSSARNRISQQFSNIPTERFV</sequence>
<dbReference type="Proteomes" id="UP000316270">
    <property type="component" value="Chromosome 7"/>
</dbReference>
<reference evidence="2 3" key="1">
    <citation type="submission" date="2019-07" db="EMBL/GenBank/DDBJ databases">
        <title>Finished genome of Venturia effusa.</title>
        <authorList>
            <person name="Young C.A."/>
            <person name="Cox M.P."/>
            <person name="Ganley A.R.D."/>
            <person name="David W.J."/>
        </authorList>
    </citation>
    <scope>NUCLEOTIDE SEQUENCE [LARGE SCALE GENOMIC DNA]</scope>
    <source>
        <strain evidence="3">albino</strain>
    </source>
</reference>
<gene>
    <name evidence="2" type="ORF">FKW77_009574</name>
</gene>
<evidence type="ECO:0000313" key="3">
    <source>
        <dbReference type="Proteomes" id="UP000316270"/>
    </source>
</evidence>
<keyword evidence="3" id="KW-1185">Reference proteome</keyword>